<dbReference type="InterPro" id="IPR018076">
    <property type="entry name" value="T2SS_GspF_dom"/>
</dbReference>
<gene>
    <name evidence="8" type="ORF">QNA08_13295</name>
</gene>
<evidence type="ECO:0000256" key="1">
    <source>
        <dbReference type="ARBA" id="ARBA00004651"/>
    </source>
</evidence>
<dbReference type="EMBL" id="JASJEV010000007">
    <property type="protein sequence ID" value="MDJ1159211.1"/>
    <property type="molecule type" value="Genomic_DNA"/>
</dbReference>
<evidence type="ECO:0000256" key="6">
    <source>
        <dbReference type="SAM" id="Phobius"/>
    </source>
</evidence>
<evidence type="ECO:0000256" key="3">
    <source>
        <dbReference type="ARBA" id="ARBA00022692"/>
    </source>
</evidence>
<dbReference type="RefSeq" id="WP_283741189.1">
    <property type="nucleotide sequence ID" value="NZ_JASJEV010000007.1"/>
</dbReference>
<accession>A0ABT7AIK4</accession>
<dbReference type="Pfam" id="PF00482">
    <property type="entry name" value="T2SSF"/>
    <property type="match status" value="1"/>
</dbReference>
<dbReference type="PANTHER" id="PTHR35007:SF1">
    <property type="entry name" value="PILUS ASSEMBLY PROTEIN"/>
    <property type="match status" value="1"/>
</dbReference>
<comment type="subcellular location">
    <subcellularLocation>
        <location evidence="1">Cell membrane</location>
        <topology evidence="1">Multi-pass membrane protein</topology>
    </subcellularLocation>
</comment>
<keyword evidence="3 6" id="KW-0812">Transmembrane</keyword>
<keyword evidence="5 6" id="KW-0472">Membrane</keyword>
<evidence type="ECO:0000256" key="2">
    <source>
        <dbReference type="ARBA" id="ARBA00022475"/>
    </source>
</evidence>
<comment type="caution">
    <text evidence="8">The sequence shown here is derived from an EMBL/GenBank/DDBJ whole genome shotgun (WGS) entry which is preliminary data.</text>
</comment>
<dbReference type="Proteomes" id="UP001321492">
    <property type="component" value="Unassembled WGS sequence"/>
</dbReference>
<reference evidence="8 9" key="1">
    <citation type="submission" date="2023-05" db="EMBL/GenBank/DDBJ databases">
        <title>Chelatococcus sp. nov., a moderately thermophilic bacterium isolated from hot spring microbial mat.</title>
        <authorList>
            <person name="Hu C.-J."/>
            <person name="Li W.-J."/>
        </authorList>
    </citation>
    <scope>NUCLEOTIDE SEQUENCE [LARGE SCALE GENOMIC DNA]</scope>
    <source>
        <strain evidence="8 9">SYSU G07232</strain>
    </source>
</reference>
<evidence type="ECO:0000313" key="8">
    <source>
        <dbReference type="EMBL" id="MDJ1159211.1"/>
    </source>
</evidence>
<protein>
    <submittedName>
        <fullName evidence="8">Type II secretion system F family protein</fullName>
    </submittedName>
</protein>
<name>A0ABT7AIK4_9HYPH</name>
<proteinExistence type="predicted"/>
<evidence type="ECO:0000256" key="4">
    <source>
        <dbReference type="ARBA" id="ARBA00022989"/>
    </source>
</evidence>
<feature type="transmembrane region" description="Helical" evidence="6">
    <location>
        <begin position="256"/>
        <end position="278"/>
    </location>
</feature>
<keyword evidence="2" id="KW-1003">Cell membrane</keyword>
<feature type="transmembrane region" description="Helical" evidence="6">
    <location>
        <begin position="290"/>
        <end position="310"/>
    </location>
</feature>
<feature type="transmembrane region" description="Helical" evidence="6">
    <location>
        <begin position="85"/>
        <end position="105"/>
    </location>
</feature>
<evidence type="ECO:0000259" key="7">
    <source>
        <dbReference type="Pfam" id="PF00482"/>
    </source>
</evidence>
<feature type="domain" description="Type II secretion system protein GspF" evidence="7">
    <location>
        <begin position="151"/>
        <end position="272"/>
    </location>
</feature>
<evidence type="ECO:0000313" key="9">
    <source>
        <dbReference type="Proteomes" id="UP001321492"/>
    </source>
</evidence>
<keyword evidence="9" id="KW-1185">Reference proteome</keyword>
<evidence type="ECO:0000256" key="5">
    <source>
        <dbReference type="ARBA" id="ARBA00023136"/>
    </source>
</evidence>
<dbReference type="Gene3D" id="1.20.81.30">
    <property type="entry name" value="Type II secretion system (T2SS), domain F"/>
    <property type="match status" value="1"/>
</dbReference>
<sequence length="317" mass="35705">MREPWLVYVLVFAAVFFAVQFAYGYYTRILRTRRHVNRRLALLDVHLSPMEALELLKRERGLADTYLVRRVPYLSRLLLQSGLRLRGLSLSAAIFAIFIAWLVVWSFVFDAALLTLAISLAATIAMSLGALRIMQARRIGRFAEQLPDVIDIIVRSLKAGHPLLVSFSLVAREMPDPAGTEFGVTCDEITYGRDLATALHGLCQRVGYLDLVFLATAITVQNQTGGNLSEILQRLSQMLRARFKMRRKVKALSAEGRFSAVALSFMPLVVFMALNLLSPRFYGDVWGNPVLHLSFSLCVVMTLIGNAIMYKMVHFKF</sequence>
<feature type="transmembrane region" description="Helical" evidence="6">
    <location>
        <begin position="111"/>
        <end position="131"/>
    </location>
</feature>
<organism evidence="8 9">
    <name type="scientific">Chelatococcus albus</name>
    <dbReference type="NCBI Taxonomy" id="3047466"/>
    <lineage>
        <taxon>Bacteria</taxon>
        <taxon>Pseudomonadati</taxon>
        <taxon>Pseudomonadota</taxon>
        <taxon>Alphaproteobacteria</taxon>
        <taxon>Hyphomicrobiales</taxon>
        <taxon>Chelatococcaceae</taxon>
        <taxon>Chelatococcus</taxon>
    </lineage>
</organism>
<dbReference type="InterPro" id="IPR042094">
    <property type="entry name" value="T2SS_GspF_sf"/>
</dbReference>
<dbReference type="PANTHER" id="PTHR35007">
    <property type="entry name" value="INTEGRAL MEMBRANE PROTEIN-RELATED"/>
    <property type="match status" value="1"/>
</dbReference>
<keyword evidence="4 6" id="KW-1133">Transmembrane helix</keyword>
<feature type="transmembrane region" description="Helical" evidence="6">
    <location>
        <begin position="6"/>
        <end position="26"/>
    </location>
</feature>